<accession>A0A316THP8</accession>
<dbReference type="InterPro" id="IPR008254">
    <property type="entry name" value="Flavodoxin/NO_synth"/>
</dbReference>
<dbReference type="OrthoDB" id="3253043at2"/>
<gene>
    <name evidence="2" type="ORF">DJ010_09410</name>
</gene>
<sequence length="181" mass="19557">MCTSPEEPRALVIYESMFLNTEKVAEAIVRGLRDAGWAASDVDVRWAPSTFDGVDLVILGAPTHAFSLSRPSTRADALRQGAAPGRVDRGLREWLAGLPPAGDPAPVVAVFDTRVSKVRRLPASAARTIAKLVRRRGLRLVGRPTGFLVEDVAGPLCSGELDRAMEWGRDLTNALGLRRFA</sequence>
<organism evidence="2 3">
    <name type="scientific">Nocardioides silvaticus</name>
    <dbReference type="NCBI Taxonomy" id="2201891"/>
    <lineage>
        <taxon>Bacteria</taxon>
        <taxon>Bacillati</taxon>
        <taxon>Actinomycetota</taxon>
        <taxon>Actinomycetes</taxon>
        <taxon>Propionibacteriales</taxon>
        <taxon>Nocardioidaceae</taxon>
        <taxon>Nocardioides</taxon>
    </lineage>
</organism>
<proteinExistence type="predicted"/>
<dbReference type="AlphaFoldDB" id="A0A316THP8"/>
<dbReference type="Gene3D" id="3.40.50.360">
    <property type="match status" value="1"/>
</dbReference>
<comment type="caution">
    <text evidence="2">The sequence shown here is derived from an EMBL/GenBank/DDBJ whole genome shotgun (WGS) entry which is preliminary data.</text>
</comment>
<feature type="domain" description="Flavodoxin-like" evidence="1">
    <location>
        <begin position="10"/>
        <end position="172"/>
    </location>
</feature>
<dbReference type="Proteomes" id="UP000245507">
    <property type="component" value="Unassembled WGS sequence"/>
</dbReference>
<dbReference type="RefSeq" id="WP_109693407.1">
    <property type="nucleotide sequence ID" value="NZ_QGDD01000003.1"/>
</dbReference>
<dbReference type="GO" id="GO:0010181">
    <property type="term" value="F:FMN binding"/>
    <property type="evidence" value="ECO:0007669"/>
    <property type="project" value="InterPro"/>
</dbReference>
<evidence type="ECO:0000313" key="3">
    <source>
        <dbReference type="Proteomes" id="UP000245507"/>
    </source>
</evidence>
<name>A0A316THP8_9ACTN</name>
<dbReference type="EMBL" id="QGDD01000003">
    <property type="protein sequence ID" value="PWN03318.1"/>
    <property type="molecule type" value="Genomic_DNA"/>
</dbReference>
<reference evidence="2 3" key="1">
    <citation type="submission" date="2018-05" db="EMBL/GenBank/DDBJ databases">
        <title>Nocardioides silvaticus genome.</title>
        <authorList>
            <person name="Li C."/>
            <person name="Wang G."/>
        </authorList>
    </citation>
    <scope>NUCLEOTIDE SEQUENCE [LARGE SCALE GENOMIC DNA]</scope>
    <source>
        <strain evidence="2 3">CCTCC AB 2018079</strain>
    </source>
</reference>
<evidence type="ECO:0000313" key="2">
    <source>
        <dbReference type="EMBL" id="PWN03318.1"/>
    </source>
</evidence>
<dbReference type="PROSITE" id="PS50902">
    <property type="entry name" value="FLAVODOXIN_LIKE"/>
    <property type="match status" value="1"/>
</dbReference>
<dbReference type="SUPFAM" id="SSF52218">
    <property type="entry name" value="Flavoproteins"/>
    <property type="match status" value="1"/>
</dbReference>
<keyword evidence="3" id="KW-1185">Reference proteome</keyword>
<dbReference type="InterPro" id="IPR029039">
    <property type="entry name" value="Flavoprotein-like_sf"/>
</dbReference>
<protein>
    <submittedName>
        <fullName evidence="2">Flavodoxin</fullName>
    </submittedName>
</protein>
<evidence type="ECO:0000259" key="1">
    <source>
        <dbReference type="PROSITE" id="PS50902"/>
    </source>
</evidence>